<organism evidence="2 3">
    <name type="scientific">Asparagus officinalis</name>
    <name type="common">Garden asparagus</name>
    <dbReference type="NCBI Taxonomy" id="4686"/>
    <lineage>
        <taxon>Eukaryota</taxon>
        <taxon>Viridiplantae</taxon>
        <taxon>Streptophyta</taxon>
        <taxon>Embryophyta</taxon>
        <taxon>Tracheophyta</taxon>
        <taxon>Spermatophyta</taxon>
        <taxon>Magnoliopsida</taxon>
        <taxon>Liliopsida</taxon>
        <taxon>Asparagales</taxon>
        <taxon>Asparagaceae</taxon>
        <taxon>Asparagoideae</taxon>
        <taxon>Asparagus</taxon>
    </lineage>
</organism>
<reference evidence="3" key="1">
    <citation type="journal article" date="2017" name="Nat. Commun.">
        <title>The asparagus genome sheds light on the origin and evolution of a young Y chromosome.</title>
        <authorList>
            <person name="Harkess A."/>
            <person name="Zhou J."/>
            <person name="Xu C."/>
            <person name="Bowers J.E."/>
            <person name="Van der Hulst R."/>
            <person name="Ayyampalayam S."/>
            <person name="Mercati F."/>
            <person name="Riccardi P."/>
            <person name="McKain M.R."/>
            <person name="Kakrana A."/>
            <person name="Tang H."/>
            <person name="Ray J."/>
            <person name="Groenendijk J."/>
            <person name="Arikit S."/>
            <person name="Mathioni S.M."/>
            <person name="Nakano M."/>
            <person name="Shan H."/>
            <person name="Telgmann-Rauber A."/>
            <person name="Kanno A."/>
            <person name="Yue Z."/>
            <person name="Chen H."/>
            <person name="Li W."/>
            <person name="Chen Y."/>
            <person name="Xu X."/>
            <person name="Zhang Y."/>
            <person name="Luo S."/>
            <person name="Chen H."/>
            <person name="Gao J."/>
            <person name="Mao Z."/>
            <person name="Pires J.C."/>
            <person name="Luo M."/>
            <person name="Kudrna D."/>
            <person name="Wing R.A."/>
            <person name="Meyers B.C."/>
            <person name="Yi K."/>
            <person name="Kong H."/>
            <person name="Lavrijsen P."/>
            <person name="Sunseri F."/>
            <person name="Falavigna A."/>
            <person name="Ye Y."/>
            <person name="Leebens-Mack J.H."/>
            <person name="Chen G."/>
        </authorList>
    </citation>
    <scope>NUCLEOTIDE SEQUENCE [LARGE SCALE GENOMIC DNA]</scope>
    <source>
        <strain evidence="3">cv. DH0086</strain>
    </source>
</reference>
<feature type="domain" description="F-box" evidence="1">
    <location>
        <begin position="3"/>
        <end position="33"/>
    </location>
</feature>
<dbReference type="Pfam" id="PF00646">
    <property type="entry name" value="F-box"/>
    <property type="match status" value="1"/>
</dbReference>
<name>A0A5P1F0J1_ASPOF</name>
<dbReference type="Gramene" id="ONK71243">
    <property type="protein sequence ID" value="ONK71243"/>
    <property type="gene ID" value="A4U43_C04F6400"/>
</dbReference>
<dbReference type="EMBL" id="CM007384">
    <property type="protein sequence ID" value="ONK71243.1"/>
    <property type="molecule type" value="Genomic_DNA"/>
</dbReference>
<dbReference type="Proteomes" id="UP000243459">
    <property type="component" value="Chromosome 4"/>
</dbReference>
<dbReference type="PANTHER" id="PTHR31672">
    <property type="entry name" value="BNACNNG10540D PROTEIN"/>
    <property type="match status" value="1"/>
</dbReference>
<proteinExistence type="predicted"/>
<protein>
    <recommendedName>
        <fullName evidence="1">F-box domain-containing protein</fullName>
    </recommendedName>
</protein>
<dbReference type="InterPro" id="IPR001810">
    <property type="entry name" value="F-box_dom"/>
</dbReference>
<evidence type="ECO:0000313" key="3">
    <source>
        <dbReference type="Proteomes" id="UP000243459"/>
    </source>
</evidence>
<dbReference type="SUPFAM" id="SSF81383">
    <property type="entry name" value="F-box domain"/>
    <property type="match status" value="1"/>
</dbReference>
<dbReference type="InterPro" id="IPR050796">
    <property type="entry name" value="SCF_F-box_component"/>
</dbReference>
<dbReference type="InterPro" id="IPR036047">
    <property type="entry name" value="F-box-like_dom_sf"/>
</dbReference>
<dbReference type="CDD" id="cd22157">
    <property type="entry name" value="F-box_AtFBW1-like"/>
    <property type="match status" value="1"/>
</dbReference>
<evidence type="ECO:0000259" key="1">
    <source>
        <dbReference type="Pfam" id="PF00646"/>
    </source>
</evidence>
<accession>A0A5P1F0J1</accession>
<dbReference type="Gene3D" id="1.20.1280.50">
    <property type="match status" value="1"/>
</dbReference>
<dbReference type="PANTHER" id="PTHR31672:SF13">
    <property type="entry name" value="F-BOX PROTEIN CPR30-LIKE"/>
    <property type="match status" value="1"/>
</dbReference>
<evidence type="ECO:0000313" key="2">
    <source>
        <dbReference type="EMBL" id="ONK71243.1"/>
    </source>
</evidence>
<dbReference type="AlphaFoldDB" id="A0A5P1F0J1"/>
<keyword evidence="3" id="KW-1185">Reference proteome</keyword>
<sequence>MADILSRLPAKSVAKLRCVCKRWLSLTHDPLLLKWHQERSSSYVVVGKRLRHGEIYKYSNIGDGENSKEIYCKVKLGRVYYQLSNFVDGLTCAYGFTGKSDLYLLNPMTRELQKLGKNSRRREYFKYENFGLGVDLTMGLCKIVRIVQL</sequence>
<gene>
    <name evidence="2" type="ORF">A4U43_C04F6400</name>
</gene>